<dbReference type="InterPro" id="IPR020556">
    <property type="entry name" value="Amidase_CS"/>
</dbReference>
<accession>A0A6F9DNA3</accession>
<dbReference type="PANTHER" id="PTHR11895">
    <property type="entry name" value="TRANSAMIDASE"/>
    <property type="match status" value="1"/>
</dbReference>
<dbReference type="PROSITE" id="PS00571">
    <property type="entry name" value="AMIDASES"/>
    <property type="match status" value="1"/>
</dbReference>
<dbReference type="InterPro" id="IPR023631">
    <property type="entry name" value="Amidase_dom"/>
</dbReference>
<dbReference type="GO" id="GO:0016787">
    <property type="term" value="F:hydrolase activity"/>
    <property type="evidence" value="ECO:0007669"/>
    <property type="project" value="UniProtKB-KW"/>
</dbReference>
<dbReference type="PANTHER" id="PTHR11895:SF67">
    <property type="entry name" value="AMIDASE DOMAIN-CONTAINING PROTEIN"/>
    <property type="match status" value="1"/>
</dbReference>
<reference evidence="3" key="1">
    <citation type="submission" date="2020-04" db="EMBL/GenBank/DDBJ databases">
        <authorList>
            <person name="Neveu A P."/>
        </authorList>
    </citation>
    <scope>NUCLEOTIDE SEQUENCE</scope>
    <source>
        <tissue evidence="3">Whole embryo</tissue>
    </source>
</reference>
<sequence length="599" mass="67158">MEFLLTLIISSVVLWFVFLRRHGRGPRAYICRKQNCYDDKSYKKKFIQVPIMRGFKLKLLTKLMSSLFGNIWLVKYINAEAEFFDFRRTSFEELPTFYPTAYLQVKHDDEKSFTHADVENLIHGSQKSENFKFVSMSQILSHYKNGTITPSQLAEKTLRILGRMRKYNIIVDFDAENLKKMAAASTDRYRDKRTLSPIDGIFVVIKDEYPATGLTCSSGTTFIGRNSCKEDCAMVARLRELGAIVFAVANMHEFGLGTNGNNVNKGYGRCHNPYNENHFTGGSSSGSAAAVASGIVPVALGTDGGGSIRIPSSYCGVVGLKPTFGRLSSAKMHSHANTVSHCGPICGNVRDTAAMFSLLAGADQRFPEGTNQPKVILPKLKENLDGLKIGIDRRFFEDCTEEVLEHCNRALHHLERSGAEIVDLEIAELNECSVAHRITILSEMTTSAQKDYDNHYDEWTLPNRMLFEMGNHITAVDYVQANKQRTRMLGIIREVFEQVDVIVTPTCAHAAPKVHPGDVKYGAANANQDTMNMRFSTLGNFTGIPGISIPVGYNDSNLPIGFQIMASWWREDLIFQVAEYLENKIKLKRPSVYFNLVDE</sequence>
<dbReference type="InterPro" id="IPR036928">
    <property type="entry name" value="AS_sf"/>
</dbReference>
<feature type="domain" description="Amidase" evidence="2">
    <location>
        <begin position="166"/>
        <end position="574"/>
    </location>
</feature>
<organism evidence="3">
    <name type="scientific">Phallusia mammillata</name>
    <dbReference type="NCBI Taxonomy" id="59560"/>
    <lineage>
        <taxon>Eukaryota</taxon>
        <taxon>Metazoa</taxon>
        <taxon>Chordata</taxon>
        <taxon>Tunicata</taxon>
        <taxon>Ascidiacea</taxon>
        <taxon>Phlebobranchia</taxon>
        <taxon>Ascidiidae</taxon>
        <taxon>Phallusia</taxon>
    </lineage>
</organism>
<dbReference type="SUPFAM" id="SSF75304">
    <property type="entry name" value="Amidase signature (AS) enzymes"/>
    <property type="match status" value="1"/>
</dbReference>
<keyword evidence="3" id="KW-0378">Hydrolase</keyword>
<protein>
    <submittedName>
        <fullName evidence="3">Fatty acid amide hydrolase</fullName>
    </submittedName>
</protein>
<dbReference type="Gene3D" id="3.90.1300.10">
    <property type="entry name" value="Amidase signature (AS) domain"/>
    <property type="match status" value="1"/>
</dbReference>
<evidence type="ECO:0000313" key="3">
    <source>
        <dbReference type="EMBL" id="CAB3264456.1"/>
    </source>
</evidence>
<evidence type="ECO:0000256" key="1">
    <source>
        <dbReference type="ARBA" id="ARBA00009199"/>
    </source>
</evidence>
<dbReference type="InterPro" id="IPR000120">
    <property type="entry name" value="Amidase"/>
</dbReference>
<dbReference type="Pfam" id="PF01425">
    <property type="entry name" value="Amidase"/>
    <property type="match status" value="1"/>
</dbReference>
<gene>
    <name evidence="3" type="primary">Nsun4-002</name>
</gene>
<dbReference type="EMBL" id="LR788594">
    <property type="protein sequence ID" value="CAB3264456.1"/>
    <property type="molecule type" value="mRNA"/>
</dbReference>
<proteinExistence type="evidence at transcript level"/>
<comment type="similarity">
    <text evidence="1">Belongs to the amidase family.</text>
</comment>
<name>A0A6F9DNA3_9ASCI</name>
<dbReference type="AlphaFoldDB" id="A0A6F9DNA3"/>
<evidence type="ECO:0000259" key="2">
    <source>
        <dbReference type="Pfam" id="PF01425"/>
    </source>
</evidence>